<sequence length="153" mass="16986">MGDFAIIPSVPLARIAKTTYIHSIATNSNFVEAPIGTISHLIEMIDKQCDPDDIIIGLNFIRESRGENGDLYNCYLCGSICSTIDILDHLYLKKHKTKYLEKLLSDGYHNAINEINSLSIGETAREGLVDQECAEMMGKFGRGKPVIYGIKSM</sequence>
<dbReference type="AlphaFoldDB" id="A0AAV2BGF2"/>
<name>A0AAV2BGF2_9ARAC</name>
<evidence type="ECO:0000313" key="1">
    <source>
        <dbReference type="EMBL" id="CAL1295306.1"/>
    </source>
</evidence>
<dbReference type="EMBL" id="CAXIEN010000367">
    <property type="protein sequence ID" value="CAL1295306.1"/>
    <property type="molecule type" value="Genomic_DNA"/>
</dbReference>
<accession>A0AAV2BGF2</accession>
<dbReference type="Proteomes" id="UP001497382">
    <property type="component" value="Unassembled WGS sequence"/>
</dbReference>
<gene>
    <name evidence="1" type="ORF">LARSCL_LOCUS19203</name>
</gene>
<proteinExistence type="predicted"/>
<evidence type="ECO:0000313" key="2">
    <source>
        <dbReference type="Proteomes" id="UP001497382"/>
    </source>
</evidence>
<organism evidence="1 2">
    <name type="scientific">Larinioides sclopetarius</name>
    <dbReference type="NCBI Taxonomy" id="280406"/>
    <lineage>
        <taxon>Eukaryota</taxon>
        <taxon>Metazoa</taxon>
        <taxon>Ecdysozoa</taxon>
        <taxon>Arthropoda</taxon>
        <taxon>Chelicerata</taxon>
        <taxon>Arachnida</taxon>
        <taxon>Araneae</taxon>
        <taxon>Araneomorphae</taxon>
        <taxon>Entelegynae</taxon>
        <taxon>Araneoidea</taxon>
        <taxon>Araneidae</taxon>
        <taxon>Larinioides</taxon>
    </lineage>
</organism>
<reference evidence="1 2" key="1">
    <citation type="submission" date="2024-04" db="EMBL/GenBank/DDBJ databases">
        <authorList>
            <person name="Rising A."/>
            <person name="Reimegard J."/>
            <person name="Sonavane S."/>
            <person name="Akerstrom W."/>
            <person name="Nylinder S."/>
            <person name="Hedman E."/>
            <person name="Kallberg Y."/>
        </authorList>
    </citation>
    <scope>NUCLEOTIDE SEQUENCE [LARGE SCALE GENOMIC DNA]</scope>
</reference>
<protein>
    <submittedName>
        <fullName evidence="1">Uncharacterized protein</fullName>
    </submittedName>
</protein>
<keyword evidence="2" id="KW-1185">Reference proteome</keyword>
<comment type="caution">
    <text evidence="1">The sequence shown here is derived from an EMBL/GenBank/DDBJ whole genome shotgun (WGS) entry which is preliminary data.</text>
</comment>